<sequence>MPRSAAERPKLYINDGRRSGVSSSPFSCRTSADTDTLAGTANSPLRGYCHAKLVRRAASNSGCGLAVRRSSAGAGAAVSCGGAAIICALSVCGGTSRQGSWAAPAALRSSSAPGCSRAARHTQSEKLFAPATSCGVSPPAPSSDTASFDSMAAGSLAAVYSKSRSLARVSAT</sequence>
<feature type="region of interest" description="Disordered" evidence="1">
    <location>
        <begin position="1"/>
        <end position="32"/>
    </location>
</feature>
<accession>A0A645IED1</accession>
<comment type="caution">
    <text evidence="2">The sequence shown here is derived from an EMBL/GenBank/DDBJ whole genome shotgun (WGS) entry which is preliminary data.</text>
</comment>
<feature type="compositionally biased region" description="Basic and acidic residues" evidence="1">
    <location>
        <begin position="1"/>
        <end position="18"/>
    </location>
</feature>
<name>A0A645IED1_9ZZZZ</name>
<proteinExistence type="predicted"/>
<protein>
    <submittedName>
        <fullName evidence="2">Uncharacterized protein</fullName>
    </submittedName>
</protein>
<dbReference type="AlphaFoldDB" id="A0A645IED1"/>
<organism evidence="2">
    <name type="scientific">bioreactor metagenome</name>
    <dbReference type="NCBI Taxonomy" id="1076179"/>
    <lineage>
        <taxon>unclassified sequences</taxon>
        <taxon>metagenomes</taxon>
        <taxon>ecological metagenomes</taxon>
    </lineage>
</organism>
<evidence type="ECO:0000256" key="1">
    <source>
        <dbReference type="SAM" id="MobiDB-lite"/>
    </source>
</evidence>
<evidence type="ECO:0000313" key="2">
    <source>
        <dbReference type="EMBL" id="MPN49480.1"/>
    </source>
</evidence>
<reference evidence="2" key="1">
    <citation type="submission" date="2019-08" db="EMBL/GenBank/DDBJ databases">
        <authorList>
            <person name="Kucharzyk K."/>
            <person name="Murdoch R.W."/>
            <person name="Higgins S."/>
            <person name="Loffler F."/>
        </authorList>
    </citation>
    <scope>NUCLEOTIDE SEQUENCE</scope>
</reference>
<feature type="compositionally biased region" description="Polar residues" evidence="1">
    <location>
        <begin position="20"/>
        <end position="32"/>
    </location>
</feature>
<dbReference type="EMBL" id="VSSQ01112778">
    <property type="protein sequence ID" value="MPN49480.1"/>
    <property type="molecule type" value="Genomic_DNA"/>
</dbReference>
<gene>
    <name evidence="2" type="ORF">SDC9_197101</name>
</gene>